<evidence type="ECO:0000256" key="3">
    <source>
        <dbReference type="ARBA" id="ARBA00023125"/>
    </source>
</evidence>
<keyword evidence="3" id="KW-0238">DNA-binding</keyword>
<sequence>MKKVSDAEEIIMSVIWSNEEPMALDEIHTKANATYEKDWKPQTVSTFLTRLCKKGFASSVKKGRYHFYTPLISRQEYVKASYNLLISRFYHGDEDEMISEIKEANKNN</sequence>
<dbReference type="Gene3D" id="1.10.10.10">
    <property type="entry name" value="Winged helix-like DNA-binding domain superfamily/Winged helix DNA-binding domain"/>
    <property type="match status" value="1"/>
</dbReference>
<evidence type="ECO:0000256" key="2">
    <source>
        <dbReference type="ARBA" id="ARBA00023015"/>
    </source>
</evidence>
<keyword evidence="4" id="KW-0804">Transcription</keyword>
<dbReference type="PIRSF" id="PIRSF019455">
    <property type="entry name" value="CopR_AtkY"/>
    <property type="match status" value="1"/>
</dbReference>
<dbReference type="InterPro" id="IPR036388">
    <property type="entry name" value="WH-like_DNA-bd_sf"/>
</dbReference>
<dbReference type="InterPro" id="IPR036390">
    <property type="entry name" value="WH_DNA-bd_sf"/>
</dbReference>
<dbReference type="AlphaFoldDB" id="A0A3R6A4W8"/>
<gene>
    <name evidence="5" type="ORF">DW927_19530</name>
</gene>
<proteinExistence type="inferred from homology"/>
<evidence type="ECO:0000256" key="1">
    <source>
        <dbReference type="ARBA" id="ARBA00011046"/>
    </source>
</evidence>
<dbReference type="InterPro" id="IPR005650">
    <property type="entry name" value="BlaI_family"/>
</dbReference>
<dbReference type="GO" id="GO:0045892">
    <property type="term" value="P:negative regulation of DNA-templated transcription"/>
    <property type="evidence" value="ECO:0007669"/>
    <property type="project" value="InterPro"/>
</dbReference>
<evidence type="ECO:0000313" key="6">
    <source>
        <dbReference type="Proteomes" id="UP000284465"/>
    </source>
</evidence>
<comment type="caution">
    <text evidence="5">The sequence shown here is derived from an EMBL/GenBank/DDBJ whole genome shotgun (WGS) entry which is preliminary data.</text>
</comment>
<dbReference type="Pfam" id="PF03965">
    <property type="entry name" value="Penicillinase_R"/>
    <property type="match status" value="1"/>
</dbReference>
<organism evidence="5 6">
    <name type="scientific">Roseburia intestinalis</name>
    <dbReference type="NCBI Taxonomy" id="166486"/>
    <lineage>
        <taxon>Bacteria</taxon>
        <taxon>Bacillati</taxon>
        <taxon>Bacillota</taxon>
        <taxon>Clostridia</taxon>
        <taxon>Lachnospirales</taxon>
        <taxon>Lachnospiraceae</taxon>
        <taxon>Roseburia</taxon>
    </lineage>
</organism>
<dbReference type="SUPFAM" id="SSF46785">
    <property type="entry name" value="Winged helix' DNA-binding domain"/>
    <property type="match status" value="1"/>
</dbReference>
<name>A0A3R6A4W8_9FIRM</name>
<dbReference type="EMBL" id="QSFP01000043">
    <property type="protein sequence ID" value="RHA61316.1"/>
    <property type="molecule type" value="Genomic_DNA"/>
</dbReference>
<evidence type="ECO:0000256" key="4">
    <source>
        <dbReference type="ARBA" id="ARBA00023163"/>
    </source>
</evidence>
<comment type="similarity">
    <text evidence="1">Belongs to the BlaI transcriptional regulatory family.</text>
</comment>
<dbReference type="RefSeq" id="WP_118592485.1">
    <property type="nucleotide sequence ID" value="NZ_QSFP01000043.1"/>
</dbReference>
<accession>A0A3R6A4W8</accession>
<evidence type="ECO:0000313" key="5">
    <source>
        <dbReference type="EMBL" id="RHA61316.1"/>
    </source>
</evidence>
<reference evidence="5 6" key="1">
    <citation type="submission" date="2018-08" db="EMBL/GenBank/DDBJ databases">
        <title>A genome reference for cultivated species of the human gut microbiota.</title>
        <authorList>
            <person name="Zou Y."/>
            <person name="Xue W."/>
            <person name="Luo G."/>
        </authorList>
    </citation>
    <scope>NUCLEOTIDE SEQUENCE [LARGE SCALE GENOMIC DNA]</scope>
    <source>
        <strain evidence="5 6">AM43-11</strain>
    </source>
</reference>
<dbReference type="GO" id="GO:0003677">
    <property type="term" value="F:DNA binding"/>
    <property type="evidence" value="ECO:0007669"/>
    <property type="project" value="UniProtKB-KW"/>
</dbReference>
<dbReference type="Proteomes" id="UP000284465">
    <property type="component" value="Unassembled WGS sequence"/>
</dbReference>
<keyword evidence="2" id="KW-0805">Transcription regulation</keyword>
<protein>
    <submittedName>
        <fullName evidence="5">Transcriptional regulator</fullName>
    </submittedName>
</protein>